<feature type="compositionally biased region" description="Low complexity" evidence="1">
    <location>
        <begin position="177"/>
        <end position="187"/>
    </location>
</feature>
<dbReference type="AlphaFoldDB" id="A0A8X6NB93"/>
<protein>
    <submittedName>
        <fullName evidence="2">Retrovirus-related Pol polyprotein from type-1 retrotransposable element R2</fullName>
    </submittedName>
</protein>
<accession>A0A8X6NB93</accession>
<feature type="region of interest" description="Disordered" evidence="1">
    <location>
        <begin position="86"/>
        <end position="118"/>
    </location>
</feature>
<organism evidence="2 3">
    <name type="scientific">Nephila pilipes</name>
    <name type="common">Giant wood spider</name>
    <name type="synonym">Nephila maculata</name>
    <dbReference type="NCBI Taxonomy" id="299642"/>
    <lineage>
        <taxon>Eukaryota</taxon>
        <taxon>Metazoa</taxon>
        <taxon>Ecdysozoa</taxon>
        <taxon>Arthropoda</taxon>
        <taxon>Chelicerata</taxon>
        <taxon>Arachnida</taxon>
        <taxon>Araneae</taxon>
        <taxon>Araneomorphae</taxon>
        <taxon>Entelegynae</taxon>
        <taxon>Araneoidea</taxon>
        <taxon>Nephilidae</taxon>
        <taxon>Nephila</taxon>
    </lineage>
</organism>
<evidence type="ECO:0000256" key="1">
    <source>
        <dbReference type="SAM" id="MobiDB-lite"/>
    </source>
</evidence>
<name>A0A8X6NB93_NEPPI</name>
<comment type="caution">
    <text evidence="2">The sequence shown here is derived from an EMBL/GenBank/DDBJ whole genome shotgun (WGS) entry which is preliminary data.</text>
</comment>
<dbReference type="PANTHER" id="PTHR19446">
    <property type="entry name" value="REVERSE TRANSCRIPTASES"/>
    <property type="match status" value="1"/>
</dbReference>
<proteinExistence type="predicted"/>
<gene>
    <name evidence="2" type="primary">PO21_24</name>
    <name evidence="2" type="ORF">NPIL_520061</name>
</gene>
<dbReference type="EMBL" id="BMAW01102695">
    <property type="protein sequence ID" value="GFT05503.1"/>
    <property type="molecule type" value="Genomic_DNA"/>
</dbReference>
<reference evidence="2" key="1">
    <citation type="submission" date="2020-08" db="EMBL/GenBank/DDBJ databases">
        <title>Multicomponent nature underlies the extraordinary mechanical properties of spider dragline silk.</title>
        <authorList>
            <person name="Kono N."/>
            <person name="Nakamura H."/>
            <person name="Mori M."/>
            <person name="Yoshida Y."/>
            <person name="Ohtoshi R."/>
            <person name="Malay A.D."/>
            <person name="Moran D.A.P."/>
            <person name="Tomita M."/>
            <person name="Numata K."/>
            <person name="Arakawa K."/>
        </authorList>
    </citation>
    <scope>NUCLEOTIDE SEQUENCE</scope>
</reference>
<evidence type="ECO:0000313" key="2">
    <source>
        <dbReference type="EMBL" id="GFT05503.1"/>
    </source>
</evidence>
<sequence>MSCPVVNCKAVFGTKKWYHTNTSIKKHLNVFHQNKPQKVEFWCSIFNNKIKKTLPNMGVLRKNLFVTLKYRMMTYGGVTSNRRKRVQELSEGLPGESSLAPPLKNEDNLPPQPEDDNEEFDTRIDIERTSILDSFVETLDALLEVDDIQEAFPTFEKLLENLTTTVQEYFHLVPKSFNNNQNNNSSRKSSKQDTGFDPNNVQEVQNLYKWNRHRCVRNLVLHNNEKCQAQKDELFEYFSKCWSSPKVPFSFPSFSPPDLPPVLDLLTPEAIFSCLQGCENSAPESDLLTYKHWKEADQRGFVLSKIFNFCLKVQDIPSSWKISSCILLRKTGDIKCLDNWRPIALSNAIYKLFSKCLTRCLQDWCEANDILSKCQKGFPPPFDGVVEHNFVISQHLERARSHNDFFVICLDIG</sequence>
<feature type="region of interest" description="Disordered" evidence="1">
    <location>
        <begin position="177"/>
        <end position="198"/>
    </location>
</feature>
<dbReference type="OrthoDB" id="6515899at2759"/>
<evidence type="ECO:0000313" key="3">
    <source>
        <dbReference type="Proteomes" id="UP000887013"/>
    </source>
</evidence>
<dbReference type="Proteomes" id="UP000887013">
    <property type="component" value="Unassembled WGS sequence"/>
</dbReference>
<keyword evidence="3" id="KW-1185">Reference proteome</keyword>